<protein>
    <submittedName>
        <fullName evidence="3">Uncharacterized protein</fullName>
    </submittedName>
</protein>
<evidence type="ECO:0000256" key="1">
    <source>
        <dbReference type="SAM" id="MobiDB-lite"/>
    </source>
</evidence>
<dbReference type="AlphaFoldDB" id="A0A0C5UYB0"/>
<evidence type="ECO:0000313" key="3">
    <source>
        <dbReference type="EMBL" id="AJQ92245.1"/>
    </source>
</evidence>
<keyword evidence="5" id="KW-1185">Reference proteome</keyword>
<proteinExistence type="predicted"/>
<evidence type="ECO:0000313" key="4">
    <source>
        <dbReference type="EMBL" id="AJQ95808.1"/>
    </source>
</evidence>
<dbReference type="STRING" id="1445510.YC6258_00193"/>
<keyword evidence="2" id="KW-0472">Membrane</keyword>
<gene>
    <name evidence="3" type="ORF">YC6258_00193</name>
    <name evidence="4" type="ORF">YC6258_03772</name>
</gene>
<keyword evidence="2" id="KW-0812">Transmembrane</keyword>
<sequence length="68" mass="7097">MGDGWSMSNQASAATGSKSDNKRNNVDSGLSYRSGSIIFGNNEQSNTGVWILAGVGLLGLGLFVFGRQ</sequence>
<evidence type="ECO:0000256" key="2">
    <source>
        <dbReference type="SAM" id="Phobius"/>
    </source>
</evidence>
<dbReference type="KEGG" id="gsn:YC6258_00193"/>
<dbReference type="EMBL" id="CP007142">
    <property type="protein sequence ID" value="AJQ92245.1"/>
    <property type="molecule type" value="Genomic_DNA"/>
</dbReference>
<dbReference type="EMBL" id="CP007142">
    <property type="protein sequence ID" value="AJQ95808.1"/>
    <property type="molecule type" value="Genomic_DNA"/>
</dbReference>
<evidence type="ECO:0000313" key="5">
    <source>
        <dbReference type="Proteomes" id="UP000032266"/>
    </source>
</evidence>
<feature type="transmembrane region" description="Helical" evidence="2">
    <location>
        <begin position="48"/>
        <end position="66"/>
    </location>
</feature>
<name>A0A0C5UYB0_9GAMM</name>
<feature type="region of interest" description="Disordered" evidence="1">
    <location>
        <begin position="1"/>
        <end position="27"/>
    </location>
</feature>
<accession>A0A0C5UYB0</accession>
<reference evidence="3 5" key="1">
    <citation type="submission" date="2014-01" db="EMBL/GenBank/DDBJ databases">
        <title>Full genme sequencing of cellulolytic bacterium Gynuella sunshinyii YC6258T gen. nov., sp. nov.</title>
        <authorList>
            <person name="Khan H."/>
            <person name="Chung E.J."/>
            <person name="Chung Y.R."/>
        </authorList>
    </citation>
    <scope>NUCLEOTIDE SEQUENCE [LARGE SCALE GENOMIC DNA]</scope>
    <source>
        <strain evidence="3 5">YC6258</strain>
    </source>
</reference>
<dbReference type="Proteomes" id="UP000032266">
    <property type="component" value="Chromosome"/>
</dbReference>
<dbReference type="KEGG" id="gsn:YC6258_03772"/>
<keyword evidence="2" id="KW-1133">Transmembrane helix</keyword>
<organism evidence="3 5">
    <name type="scientific">Gynuella sunshinyii YC6258</name>
    <dbReference type="NCBI Taxonomy" id="1445510"/>
    <lineage>
        <taxon>Bacteria</taxon>
        <taxon>Pseudomonadati</taxon>
        <taxon>Pseudomonadota</taxon>
        <taxon>Gammaproteobacteria</taxon>
        <taxon>Oceanospirillales</taxon>
        <taxon>Saccharospirillaceae</taxon>
        <taxon>Gynuella</taxon>
    </lineage>
</organism>
<dbReference type="HOGENOM" id="CLU_2788059_0_0_6"/>
<feature type="compositionally biased region" description="Polar residues" evidence="1">
    <location>
        <begin position="1"/>
        <end position="18"/>
    </location>
</feature>